<gene>
    <name evidence="2" type="ORF">GCM10023116_47880</name>
</gene>
<dbReference type="InterPro" id="IPR036866">
    <property type="entry name" value="RibonucZ/Hydroxyglut_hydro"/>
</dbReference>
<keyword evidence="3" id="KW-1185">Reference proteome</keyword>
<dbReference type="SUPFAM" id="SSF56281">
    <property type="entry name" value="Metallo-hydrolase/oxidoreductase"/>
    <property type="match status" value="1"/>
</dbReference>
<evidence type="ECO:0008006" key="4">
    <source>
        <dbReference type="Google" id="ProtNLM"/>
    </source>
</evidence>
<comment type="caution">
    <text evidence="2">The sequence shown here is derived from an EMBL/GenBank/DDBJ whole genome shotgun (WGS) entry which is preliminary data.</text>
</comment>
<organism evidence="2 3">
    <name type="scientific">Kistimonas scapharcae</name>
    <dbReference type="NCBI Taxonomy" id="1036133"/>
    <lineage>
        <taxon>Bacteria</taxon>
        <taxon>Pseudomonadati</taxon>
        <taxon>Pseudomonadota</taxon>
        <taxon>Gammaproteobacteria</taxon>
        <taxon>Oceanospirillales</taxon>
        <taxon>Endozoicomonadaceae</taxon>
        <taxon>Kistimonas</taxon>
    </lineage>
</organism>
<dbReference type="EMBL" id="BAABFL010000477">
    <property type="protein sequence ID" value="GAA4652504.1"/>
    <property type="molecule type" value="Genomic_DNA"/>
</dbReference>
<protein>
    <recommendedName>
        <fullName evidence="4">Metallo-beta-lactamase domain-containing protein</fullName>
    </recommendedName>
</protein>
<evidence type="ECO:0000313" key="2">
    <source>
        <dbReference type="EMBL" id="GAA4652504.1"/>
    </source>
</evidence>
<reference evidence="3" key="1">
    <citation type="journal article" date="2019" name="Int. J. Syst. Evol. Microbiol.">
        <title>The Global Catalogue of Microorganisms (GCM) 10K type strain sequencing project: providing services to taxonomists for standard genome sequencing and annotation.</title>
        <authorList>
            <consortium name="The Broad Institute Genomics Platform"/>
            <consortium name="The Broad Institute Genome Sequencing Center for Infectious Disease"/>
            <person name="Wu L."/>
            <person name="Ma J."/>
        </authorList>
    </citation>
    <scope>NUCLEOTIDE SEQUENCE [LARGE SCALE GENOMIC DNA]</scope>
    <source>
        <strain evidence="3">JCM 17805</strain>
    </source>
</reference>
<proteinExistence type="predicted"/>
<dbReference type="Proteomes" id="UP001500604">
    <property type="component" value="Unassembled WGS sequence"/>
</dbReference>
<sequence length="642" mass="72261">MSADSNQRIFPTAVTTTDRPTIAMPVDNDQRQCFQGLREVQACADTLTVWEKAPGSPPCTWQQLNYTEWGRQPAVHRDRKYYSHQTETPLIAGLRDPIDALKIGLSTLWEKIKRFFSGKDLFFLSRQIKANALTHIQNGIRPCQDSKQTDRGGFIKRGHAHLGIALPTCDNDKLYIAVDPAVNKLGPGYSPQLPPVIPEGLENTDLVLISHAHLDHFKDLPLYRLYPQMPTLFERIIQPFEQFIRRLSGHPEVNVVPTAPIRTRLCFPAGSEQIDPLFNETLENNCNDGTPVGLAADAFVPYTIKRPGSDDTIATLVAIPTKHWAGTNPLTNFHKAPGFGYLLMTEKECIFDAGDTGYSPELYDAVAAIAAKNPHPGGPNYVTALFSPAGPDFERKHMEKTHQATIDTARCITKLQLIPFIQEQIRNGITDKQQILRDFMAQTECHFIHWGHYKLGPIHFEDPWICWLKLIFDCNDVDVDVDVDLATLGEGATDLQPFMDSPEYQATQIAVKAQLRADIDQINALFDDGHQQHWDMQDIAMILMKTLLTQVATNHETSFGHEQHGSVAEWVTSDSHRIRPENLATQTLSNWFFTHPDDRSERSFRGMFERPRNPNLADRNISSTSLSRGQPVPAPDLSITVH</sequence>
<accession>A0ABP8VAF5</accession>
<name>A0ABP8VAF5_9GAMM</name>
<feature type="region of interest" description="Disordered" evidence="1">
    <location>
        <begin position="608"/>
        <end position="642"/>
    </location>
</feature>
<evidence type="ECO:0000313" key="3">
    <source>
        <dbReference type="Proteomes" id="UP001500604"/>
    </source>
</evidence>
<evidence type="ECO:0000256" key="1">
    <source>
        <dbReference type="SAM" id="MobiDB-lite"/>
    </source>
</evidence>
<dbReference type="Gene3D" id="3.60.15.10">
    <property type="entry name" value="Ribonuclease Z/Hydroxyacylglutathione hydrolase-like"/>
    <property type="match status" value="1"/>
</dbReference>